<name>A0A6U3TMC7_9STRA</name>
<proteinExistence type="predicted"/>
<protein>
    <submittedName>
        <fullName evidence="2">Uncharacterized protein</fullName>
    </submittedName>
</protein>
<reference evidence="2" key="1">
    <citation type="submission" date="2021-01" db="EMBL/GenBank/DDBJ databases">
        <authorList>
            <person name="Corre E."/>
            <person name="Pelletier E."/>
            <person name="Niang G."/>
            <person name="Scheremetjew M."/>
            <person name="Finn R."/>
            <person name="Kale V."/>
            <person name="Holt S."/>
            <person name="Cochrane G."/>
            <person name="Meng A."/>
            <person name="Brown T."/>
            <person name="Cohen L."/>
        </authorList>
    </citation>
    <scope>NUCLEOTIDE SEQUENCE</scope>
    <source>
        <strain evidence="2">SM1012Den-03</strain>
    </source>
</reference>
<dbReference type="EMBL" id="HBGZ01004409">
    <property type="protein sequence ID" value="CAD9579088.1"/>
    <property type="molecule type" value="Transcribed_RNA"/>
</dbReference>
<feature type="region of interest" description="Disordered" evidence="1">
    <location>
        <begin position="167"/>
        <end position="196"/>
    </location>
</feature>
<sequence length="360" mass="39343">MKTATHLLCTVAAVVTSSHHRCSAYVTAPSSFGIKSYATRAIRGKKEYSTIGTSRASTCMYSVPYLPSMEEEGDDGSFFLSASQQAANERYELLKQGKDPLAVSLSTAPAQEESQEQQQQDTAEKEEVTAAVNESDSIDDNTGVESLPTLQTDDYDNLLSSLSESPLAQSLEEEEEEDTTAATELEEGSSASSTLDEIKRVEDEIAAVKSQIKYKFQKRLMDTRMQFDDAERVGEGSTAEEMEEARKARLAEADEIAKAMKNVESTAVTVPTTSTVQVEEEAKEETIEPVVETSPAASKIEEEPSNANQSKLSSDGKVIYEPSQAALDINQENVDNGLMVLTRSFLVLNSIVQRLDEDKK</sequence>
<evidence type="ECO:0000256" key="1">
    <source>
        <dbReference type="SAM" id="MobiDB-lite"/>
    </source>
</evidence>
<feature type="region of interest" description="Disordered" evidence="1">
    <location>
        <begin position="105"/>
        <end position="149"/>
    </location>
</feature>
<feature type="compositionally biased region" description="Acidic residues" evidence="1">
    <location>
        <begin position="171"/>
        <end position="187"/>
    </location>
</feature>
<evidence type="ECO:0000313" key="2">
    <source>
        <dbReference type="EMBL" id="CAD9579088.1"/>
    </source>
</evidence>
<dbReference type="EMBL" id="HBGZ01004410">
    <property type="protein sequence ID" value="CAD9579091.1"/>
    <property type="molecule type" value="Transcribed_RNA"/>
</dbReference>
<evidence type="ECO:0000313" key="3">
    <source>
        <dbReference type="EMBL" id="CAD9579091.1"/>
    </source>
</evidence>
<accession>A0A6U3TMC7</accession>
<gene>
    <name evidence="2" type="ORF">SMAR0320_LOCUS2992</name>
    <name evidence="3" type="ORF">SMAR0320_LOCUS2993</name>
</gene>
<dbReference type="AlphaFoldDB" id="A0A6U3TMC7"/>
<feature type="region of interest" description="Disordered" evidence="1">
    <location>
        <begin position="280"/>
        <end position="314"/>
    </location>
</feature>
<organism evidence="2">
    <name type="scientific">Skeletonema marinoi</name>
    <dbReference type="NCBI Taxonomy" id="267567"/>
    <lineage>
        <taxon>Eukaryota</taxon>
        <taxon>Sar</taxon>
        <taxon>Stramenopiles</taxon>
        <taxon>Ochrophyta</taxon>
        <taxon>Bacillariophyta</taxon>
        <taxon>Coscinodiscophyceae</taxon>
        <taxon>Thalassiosirophycidae</taxon>
        <taxon>Thalassiosirales</taxon>
        <taxon>Skeletonemataceae</taxon>
        <taxon>Skeletonema</taxon>
        <taxon>Skeletonema marinoi-dohrnii complex</taxon>
    </lineage>
</organism>